<dbReference type="OrthoDB" id="9790005at2"/>
<accession>A0A1I6E936</accession>
<dbReference type="InterPro" id="IPR029044">
    <property type="entry name" value="Nucleotide-diphossugar_trans"/>
</dbReference>
<dbReference type="Proteomes" id="UP000199584">
    <property type="component" value="Unassembled WGS sequence"/>
</dbReference>
<feature type="domain" description="Glycosyltransferase 2-like" evidence="1">
    <location>
        <begin position="6"/>
        <end position="169"/>
    </location>
</feature>
<dbReference type="GO" id="GO:0044010">
    <property type="term" value="P:single-species biofilm formation"/>
    <property type="evidence" value="ECO:0007669"/>
    <property type="project" value="TreeGrafter"/>
</dbReference>
<evidence type="ECO:0000313" key="3">
    <source>
        <dbReference type="Proteomes" id="UP000199584"/>
    </source>
</evidence>
<dbReference type="Gene3D" id="3.90.550.10">
    <property type="entry name" value="Spore Coat Polysaccharide Biosynthesis Protein SpsA, Chain A"/>
    <property type="match status" value="1"/>
</dbReference>
<dbReference type="InterPro" id="IPR050834">
    <property type="entry name" value="Glycosyltransf_2"/>
</dbReference>
<evidence type="ECO:0000313" key="2">
    <source>
        <dbReference type="EMBL" id="SFR14255.1"/>
    </source>
</evidence>
<dbReference type="EMBL" id="FOYM01000030">
    <property type="protein sequence ID" value="SFR14255.1"/>
    <property type="molecule type" value="Genomic_DNA"/>
</dbReference>
<reference evidence="3" key="1">
    <citation type="submission" date="2016-10" db="EMBL/GenBank/DDBJ databases">
        <authorList>
            <person name="Varghese N."/>
            <person name="Submissions S."/>
        </authorList>
    </citation>
    <scope>NUCLEOTIDE SEQUENCE [LARGE SCALE GENOMIC DNA]</scope>
    <source>
        <strain evidence="3">DSM 3669</strain>
    </source>
</reference>
<keyword evidence="3" id="KW-1185">Reference proteome</keyword>
<dbReference type="STRING" id="39060.SAMN05660706_13040"/>
<dbReference type="GO" id="GO:0016740">
    <property type="term" value="F:transferase activity"/>
    <property type="evidence" value="ECO:0007669"/>
    <property type="project" value="UniProtKB-KW"/>
</dbReference>
<dbReference type="Pfam" id="PF00535">
    <property type="entry name" value="Glycos_transf_2"/>
    <property type="match status" value="1"/>
</dbReference>
<dbReference type="PANTHER" id="PTHR43685">
    <property type="entry name" value="GLYCOSYLTRANSFERASE"/>
    <property type="match status" value="1"/>
</dbReference>
<protein>
    <submittedName>
        <fullName evidence="2">Rhamnosyltransferase</fullName>
    </submittedName>
</protein>
<keyword evidence="2" id="KW-0808">Transferase</keyword>
<dbReference type="RefSeq" id="WP_092486411.1">
    <property type="nucleotide sequence ID" value="NZ_FOYM01000030.1"/>
</dbReference>
<organism evidence="2 3">
    <name type="scientific">Desulfoscipio geothermicus DSM 3669</name>
    <dbReference type="NCBI Taxonomy" id="1121426"/>
    <lineage>
        <taxon>Bacteria</taxon>
        <taxon>Bacillati</taxon>
        <taxon>Bacillota</taxon>
        <taxon>Clostridia</taxon>
        <taxon>Eubacteriales</taxon>
        <taxon>Desulfallaceae</taxon>
        <taxon>Desulfoscipio</taxon>
    </lineage>
</organism>
<dbReference type="CDD" id="cd00761">
    <property type="entry name" value="Glyco_tranf_GTA_type"/>
    <property type="match status" value="1"/>
</dbReference>
<name>A0A1I6E936_9FIRM</name>
<dbReference type="InterPro" id="IPR001173">
    <property type="entry name" value="Glyco_trans_2-like"/>
</dbReference>
<gene>
    <name evidence="2" type="ORF">SAMN05660706_13040</name>
</gene>
<dbReference type="PANTHER" id="PTHR43685:SF13">
    <property type="entry name" value="O ANTIGEN BIOSYNTHESIS RHAMNOSYLTRANSFERASE RFBN"/>
    <property type="match status" value="1"/>
</dbReference>
<evidence type="ECO:0000259" key="1">
    <source>
        <dbReference type="Pfam" id="PF00535"/>
    </source>
</evidence>
<dbReference type="SUPFAM" id="SSF53448">
    <property type="entry name" value="Nucleotide-diphospho-sugar transferases"/>
    <property type="match status" value="1"/>
</dbReference>
<dbReference type="AlphaFoldDB" id="A0A1I6E936"/>
<sequence>MYRFAVVIPTLNGGHTFERLLASVDDQILKPNRKIVIDSGSDDDTVNIAKKYNWEIVLISKEEYNHGATRQMGVKLVTDCDIVVYLTQDAILTNSETLTSIISNFKQSDIGAAYGRQLPHLNARPFGAHARLFNYSDKSMVKSIDNAAQFGIKAAFISNSFAAYRINALLSVGGFPSNTILSEDTYVAAKMLLAGWKIYYNAEAQVYHSHDYTLLQEFRRYFDIGVFHSRESWIREKFGKAEGEGMRFVLSEINYLWKSGNSLLIPEACIRTFIKLLGYRLGLKENIIPHRFKCLFSMHKKYWIRKNMA</sequence>
<proteinExistence type="predicted"/>